<reference evidence="2" key="1">
    <citation type="submission" date="2012-09" db="EMBL/GenBank/DDBJ databases">
        <authorList>
            <person name="Weinstock G."/>
            <person name="Sodergren E."/>
            <person name="Clifton S."/>
            <person name="Fulton L."/>
            <person name="Fulton B."/>
            <person name="Courtney L."/>
            <person name="Fronick C."/>
            <person name="Harrison M."/>
            <person name="Strong C."/>
            <person name="Farmer C."/>
            <person name="Delehaunty K."/>
            <person name="Markovic C."/>
            <person name="Hall O."/>
            <person name="Minx P."/>
            <person name="Tomlinson C."/>
            <person name="Mitreva M."/>
            <person name="Nelson J."/>
            <person name="Hou S."/>
            <person name="Wollam A."/>
            <person name="Pepin K.H."/>
            <person name="Johnson M."/>
            <person name="Bhonagiri V."/>
            <person name="Nash W.E."/>
            <person name="Suruliraj S."/>
            <person name="Warren W."/>
            <person name="Chinwalla A."/>
            <person name="Mardis E.R."/>
            <person name="Wilson R.K."/>
        </authorList>
    </citation>
    <scope>NUCLEOTIDE SEQUENCE [LARGE SCALE GENOMIC DNA]</scope>
    <source>
        <strain evidence="2">OS1</strain>
    </source>
</reference>
<dbReference type="InterPro" id="IPR011990">
    <property type="entry name" value="TPR-like_helical_dom_sf"/>
</dbReference>
<evidence type="ECO:0000313" key="1">
    <source>
        <dbReference type="EMBL" id="KRT34863.1"/>
    </source>
</evidence>
<evidence type="ECO:0000313" key="2">
    <source>
        <dbReference type="Proteomes" id="UP000005273"/>
    </source>
</evidence>
<dbReference type="eggNOG" id="ENOG50338EA">
    <property type="taxonomic scope" value="Bacteria"/>
</dbReference>
<dbReference type="Proteomes" id="UP000005273">
    <property type="component" value="Unassembled WGS sequence"/>
</dbReference>
<gene>
    <name evidence="1" type="ORF">HMPREF1705_04113</name>
</gene>
<dbReference type="SUPFAM" id="SSF48452">
    <property type="entry name" value="TPR-like"/>
    <property type="match status" value="1"/>
</dbReference>
<comment type="caution">
    <text evidence="1">The sequence shown here is derived from an EMBL/GenBank/DDBJ whole genome shotgun (WGS) entry which is preliminary data.</text>
</comment>
<name>A0A0T5X902_9BACT</name>
<accession>A0A0T5X902</accession>
<dbReference type="OrthoDB" id="2791at2"/>
<evidence type="ECO:0008006" key="3">
    <source>
        <dbReference type="Google" id="ProtNLM"/>
    </source>
</evidence>
<dbReference type="AlphaFoldDB" id="A0A0T5X902"/>
<dbReference type="RefSeq" id="WP_009200266.1">
    <property type="nucleotide sequence ID" value="NZ_ACJX03000001.1"/>
</dbReference>
<organism evidence="1 2">
    <name type="scientific">Acetomicrobium hydrogeniformans ATCC BAA-1850</name>
    <dbReference type="NCBI Taxonomy" id="592015"/>
    <lineage>
        <taxon>Bacteria</taxon>
        <taxon>Thermotogati</taxon>
        <taxon>Synergistota</taxon>
        <taxon>Synergistia</taxon>
        <taxon>Synergistales</taxon>
        <taxon>Acetomicrobiaceae</taxon>
        <taxon>Acetomicrobium</taxon>
    </lineage>
</organism>
<proteinExistence type="predicted"/>
<sequence>MTQRNTCEEVKKLLDMANSTDNHEEATRLANKVLELAPTNCEALLLLADNAISDGDMEKNRFYLNRIIENYEKGQSKDNTRDTEDANDEIYLSALERLAFSLSFDDRHEEAMSVAQKLLEIDVEGKTTAKDTIYRSLLMMDRYREILEMICQEENPSAVALHAKAIALYQLDGMSWNSYEALVSALEGDPDAPFYALGIWDEPEEPDEEEVQSMLTALYIVEPWAKSDELIDWITHITIAFGFFTQRLPEDFLQVMELSETGSMARQELDELKEIIDEMQKVEAVRDHDFKGIDRIVFDALRFRRKY</sequence>
<dbReference type="EMBL" id="ACJX03000001">
    <property type="protein sequence ID" value="KRT34863.1"/>
    <property type="molecule type" value="Genomic_DNA"/>
</dbReference>
<dbReference type="Gene3D" id="1.25.40.10">
    <property type="entry name" value="Tetratricopeptide repeat domain"/>
    <property type="match status" value="1"/>
</dbReference>
<protein>
    <recommendedName>
        <fullName evidence="3">Tetratricopeptide repeat protein</fullName>
    </recommendedName>
</protein>
<keyword evidence="2" id="KW-1185">Reference proteome</keyword>
<dbReference type="STRING" id="592015.HMPREF1705_04113"/>